<feature type="domain" description="J" evidence="3">
    <location>
        <begin position="3"/>
        <end position="54"/>
    </location>
</feature>
<evidence type="ECO:0000313" key="5">
    <source>
        <dbReference type="Proteomes" id="UP001156627"/>
    </source>
</evidence>
<dbReference type="Gene3D" id="1.10.287.110">
    <property type="entry name" value="DnaJ domain"/>
    <property type="match status" value="1"/>
</dbReference>
<evidence type="ECO:0000256" key="2">
    <source>
        <dbReference type="SAM" id="Phobius"/>
    </source>
</evidence>
<dbReference type="InterPro" id="IPR036869">
    <property type="entry name" value="J_dom_sf"/>
</dbReference>
<dbReference type="CDD" id="cd06257">
    <property type="entry name" value="DnaJ"/>
    <property type="match status" value="1"/>
</dbReference>
<evidence type="ECO:0000313" key="4">
    <source>
        <dbReference type="EMBL" id="GLQ90296.1"/>
    </source>
</evidence>
<keyword evidence="2" id="KW-1133">Transmembrane helix</keyword>
<proteinExistence type="predicted"/>
<feature type="transmembrane region" description="Helical" evidence="2">
    <location>
        <begin position="433"/>
        <end position="450"/>
    </location>
</feature>
<name>A0ABQ5XF41_9GAMM</name>
<keyword evidence="2" id="KW-0472">Membrane</keyword>
<organism evidence="4 5">
    <name type="scientific">Dyella flagellata</name>
    <dbReference type="NCBI Taxonomy" id="1867833"/>
    <lineage>
        <taxon>Bacteria</taxon>
        <taxon>Pseudomonadati</taxon>
        <taxon>Pseudomonadota</taxon>
        <taxon>Gammaproteobacteria</taxon>
        <taxon>Lysobacterales</taxon>
        <taxon>Rhodanobacteraceae</taxon>
        <taxon>Dyella</taxon>
    </lineage>
</organism>
<keyword evidence="5" id="KW-1185">Reference proteome</keyword>
<comment type="caution">
    <text evidence="4">The sequence shown here is derived from an EMBL/GenBank/DDBJ whole genome shotgun (WGS) entry which is preliminary data.</text>
</comment>
<reference evidence="5" key="1">
    <citation type="journal article" date="2019" name="Int. J. Syst. Evol. Microbiol.">
        <title>The Global Catalogue of Microorganisms (GCM) 10K type strain sequencing project: providing services to taxonomists for standard genome sequencing and annotation.</title>
        <authorList>
            <consortium name="The Broad Institute Genomics Platform"/>
            <consortium name="The Broad Institute Genome Sequencing Center for Infectious Disease"/>
            <person name="Wu L."/>
            <person name="Ma J."/>
        </authorList>
    </citation>
    <scope>NUCLEOTIDE SEQUENCE [LARGE SCALE GENOMIC DNA]</scope>
    <source>
        <strain evidence="5">NBRC 111981</strain>
    </source>
</reference>
<sequence length="488" mass="54681">MNWAFELLGLAPDADVASVKRAYARLLRTTRPDEDPEAFQRLHAAYKMVLAHVNTRPAATAHPIATQAALAQNSEAVQVQSPSPQPMPAQANIVTMAVSAINFDALTNEIIRAATEASNGQVLSNWLHAREEFWSIQVKQQSGHRVLQRLFQQPKTISADCMDALLHFFDLDHVLSGIEPVALKNLRERQTTLWELLPSNHRVLAQRIGKQYGKYPELGILQKNIALLQSPFSWLRACVVAASVGRVRGIAHLVQALLGHGNFQQLPPSIDRQHALFWFRAATRGPMTWPRFALRSFQMGLAAFGVALAVTAIYFLRLFFPVDASAPGRIDLSATTKAFAISWSATFGFWLLFAGSVWFDQWQGLPESVPSRWPWLRRLAIPMACISCLVVQETGAVPYVEWLIALCFIFAIRRSRRRGTIKNDFFARISDSKPGFIWVGVMVLSAFSRMHDLSDFPFIPLLAALTLGISIADLWRHRAYLHPKLARS</sequence>
<dbReference type="Proteomes" id="UP001156627">
    <property type="component" value="Unassembled WGS sequence"/>
</dbReference>
<gene>
    <name evidence="4" type="ORF">GCM10007898_38710</name>
</gene>
<protein>
    <recommendedName>
        <fullName evidence="3">J domain-containing protein</fullName>
    </recommendedName>
</protein>
<keyword evidence="2" id="KW-0812">Transmembrane</keyword>
<feature type="transmembrane region" description="Helical" evidence="2">
    <location>
        <begin position="379"/>
        <end position="412"/>
    </location>
</feature>
<dbReference type="InterPro" id="IPR001623">
    <property type="entry name" value="DnaJ_domain"/>
</dbReference>
<accession>A0ABQ5XF41</accession>
<feature type="transmembrane region" description="Helical" evidence="2">
    <location>
        <begin position="297"/>
        <end position="320"/>
    </location>
</feature>
<dbReference type="RefSeq" id="WP_284333719.1">
    <property type="nucleotide sequence ID" value="NZ_BSOA01000048.1"/>
</dbReference>
<dbReference type="EMBL" id="BSOA01000048">
    <property type="protein sequence ID" value="GLQ90296.1"/>
    <property type="molecule type" value="Genomic_DNA"/>
</dbReference>
<evidence type="ECO:0000256" key="1">
    <source>
        <dbReference type="ARBA" id="ARBA00023186"/>
    </source>
</evidence>
<dbReference type="SUPFAM" id="SSF46565">
    <property type="entry name" value="Chaperone J-domain"/>
    <property type="match status" value="1"/>
</dbReference>
<dbReference type="PROSITE" id="PS50076">
    <property type="entry name" value="DNAJ_2"/>
    <property type="match status" value="1"/>
</dbReference>
<keyword evidence="1" id="KW-0143">Chaperone</keyword>
<feature type="transmembrane region" description="Helical" evidence="2">
    <location>
        <begin position="456"/>
        <end position="475"/>
    </location>
</feature>
<evidence type="ECO:0000259" key="3">
    <source>
        <dbReference type="PROSITE" id="PS50076"/>
    </source>
</evidence>
<feature type="transmembrane region" description="Helical" evidence="2">
    <location>
        <begin position="340"/>
        <end position="359"/>
    </location>
</feature>